<proteinExistence type="predicted"/>
<feature type="compositionally biased region" description="Pro residues" evidence="1">
    <location>
        <begin position="79"/>
        <end position="88"/>
    </location>
</feature>
<feature type="region of interest" description="Disordered" evidence="1">
    <location>
        <begin position="680"/>
        <end position="719"/>
    </location>
</feature>
<dbReference type="EMBL" id="KV875095">
    <property type="protein sequence ID" value="OIW32407.1"/>
    <property type="molecule type" value="Genomic_DNA"/>
</dbReference>
<gene>
    <name evidence="2" type="ORF">CONLIGDRAFT_268318</name>
</gene>
<name>A0A1J7IXG3_9PEZI</name>
<protein>
    <submittedName>
        <fullName evidence="2">Uncharacterized protein</fullName>
    </submittedName>
</protein>
<evidence type="ECO:0000256" key="1">
    <source>
        <dbReference type="SAM" id="MobiDB-lite"/>
    </source>
</evidence>
<feature type="compositionally biased region" description="Basic residues" evidence="1">
    <location>
        <begin position="1"/>
        <end position="11"/>
    </location>
</feature>
<feature type="region of interest" description="Disordered" evidence="1">
    <location>
        <begin position="411"/>
        <end position="550"/>
    </location>
</feature>
<feature type="compositionally biased region" description="Polar residues" evidence="1">
    <location>
        <begin position="279"/>
        <end position="295"/>
    </location>
</feature>
<dbReference type="InParanoid" id="A0A1J7IXG3"/>
<feature type="compositionally biased region" description="Low complexity" evidence="1">
    <location>
        <begin position="265"/>
        <end position="278"/>
    </location>
</feature>
<dbReference type="Proteomes" id="UP000182658">
    <property type="component" value="Unassembled WGS sequence"/>
</dbReference>
<feature type="region of interest" description="Disordered" evidence="1">
    <location>
        <begin position="1"/>
        <end position="109"/>
    </location>
</feature>
<organism evidence="2 3">
    <name type="scientific">Coniochaeta ligniaria NRRL 30616</name>
    <dbReference type="NCBI Taxonomy" id="1408157"/>
    <lineage>
        <taxon>Eukaryota</taxon>
        <taxon>Fungi</taxon>
        <taxon>Dikarya</taxon>
        <taxon>Ascomycota</taxon>
        <taxon>Pezizomycotina</taxon>
        <taxon>Sordariomycetes</taxon>
        <taxon>Sordariomycetidae</taxon>
        <taxon>Coniochaetales</taxon>
        <taxon>Coniochaetaceae</taxon>
        <taxon>Coniochaeta</taxon>
    </lineage>
</organism>
<sequence length="719" mass="77588">MFTRVIKRSRSMRVGPGHAGDDVAAHGPARPSSPSGGGSAFVSDPPGPALHDASWQAVQNAGHSPEQFADGRNLYLERPLPPPPPPKNAAPVTFAMPARPSTSGGPNAKASAFLGLTTRPTADKRLSKDDMYLTGYAGGQRKKGLQPYRVGMRGGLPTPEDSPDMDYRALSPPMVIPARMLTPDTLSSGEIQIGMALGSPSHPPDALPWESQLPPGRQPPTPPDLYQNATAPVVQRQKTQRRKLFGGLFGSRKKEEQPRASPEPTESGSMVSSTTTTSMASQPFGESTPIRSNTVADRKAPRYKPIIIRSNTLPVVESPMNEPRGIRGGKSQGSQLTLPQEPEYQQNNYLSPNPPAPSLGSGPFLDIEIPSIKMERYSVMFSNVLNPQATSSSLLARRQATLEKLKTINDRILHEEEEKEKSRQRRATSPQPAKSPGFTLFPPTPNRHHNPSPLTPRRLARSNTSPALLPSPSRPSFDHGPRKERKTVTIVSPRSMEQRNLGPPSAVSRASSQPERIVPTAEAESFQFGPDVSGLILDSPQSMDDEPSSARFASVVDAQPLKPTIPEPEWQMISPGPVLHETVQQAPPPPSSSASSVTTRRSPSSSASSVHTHVTRPSVDIDESDPALKSAIEISIARQISISRQQRTLLRPLKTDVDQLPPPGRPRAGTVAGASPVKKMVVSRKEGRVVETKMGTPTEMVDSHPAAHRKSERVVLDGL</sequence>
<evidence type="ECO:0000313" key="2">
    <source>
        <dbReference type="EMBL" id="OIW32407.1"/>
    </source>
</evidence>
<feature type="region of interest" description="Disordered" evidence="1">
    <location>
        <begin position="135"/>
        <end position="165"/>
    </location>
</feature>
<feature type="compositionally biased region" description="Low complexity" evidence="1">
    <location>
        <begin position="592"/>
        <end position="616"/>
    </location>
</feature>
<feature type="region of interest" description="Disordered" evidence="1">
    <location>
        <begin position="196"/>
        <end position="298"/>
    </location>
</feature>
<feature type="region of interest" description="Disordered" evidence="1">
    <location>
        <begin position="314"/>
        <end position="337"/>
    </location>
</feature>
<dbReference type="OrthoDB" id="5404004at2759"/>
<dbReference type="AlphaFoldDB" id="A0A1J7IXG3"/>
<accession>A0A1J7IXG3</accession>
<feature type="compositionally biased region" description="Low complexity" evidence="1">
    <location>
        <begin position="25"/>
        <end position="34"/>
    </location>
</feature>
<reference evidence="2 3" key="1">
    <citation type="submission" date="2016-10" db="EMBL/GenBank/DDBJ databases">
        <title>Draft genome sequence of Coniochaeta ligniaria NRRL30616, a lignocellulolytic fungus for bioabatement of inhibitors in plant biomass hydrolysates.</title>
        <authorList>
            <consortium name="DOE Joint Genome Institute"/>
            <person name="Jimenez D.J."/>
            <person name="Hector R.E."/>
            <person name="Riley R."/>
            <person name="Sun H."/>
            <person name="Grigoriev I.V."/>
            <person name="Van Elsas J.D."/>
            <person name="Nichols N.N."/>
        </authorList>
    </citation>
    <scope>NUCLEOTIDE SEQUENCE [LARGE SCALE GENOMIC DNA]</scope>
    <source>
        <strain evidence="2 3">NRRL 30616</strain>
    </source>
</reference>
<dbReference type="STRING" id="1408157.A0A1J7IXG3"/>
<evidence type="ECO:0000313" key="3">
    <source>
        <dbReference type="Proteomes" id="UP000182658"/>
    </source>
</evidence>
<feature type="region of interest" description="Disordered" evidence="1">
    <location>
        <begin position="580"/>
        <end position="622"/>
    </location>
</feature>
<feature type="compositionally biased region" description="Basic and acidic residues" evidence="1">
    <location>
        <begin position="411"/>
        <end position="421"/>
    </location>
</feature>
<keyword evidence="3" id="KW-1185">Reference proteome</keyword>
<feature type="compositionally biased region" description="Low complexity" evidence="1">
    <location>
        <begin position="465"/>
        <end position="475"/>
    </location>
</feature>